<dbReference type="InterPro" id="IPR006594">
    <property type="entry name" value="LisH"/>
</dbReference>
<sequence length="808" mass="91451">MSGVQYVIPPYVLNTCLGSALLRQLADIDDELAASNVISPSSALYYRDTPPATKPPVFSYDHWIEDIVREKVYHKLVALGILGAEPPPLPSVTSNYLREMLDTVRDKLDSDSDTEDEDYHGNPRSWLSRVSPSHVGEIVDHGASVPKEYAKLVNMPLTELLKHTQCLDTSFSAPPSVVVAPGSKQFPYSLPFSWSPLIPAKSLEQLHRDFHLRTHLDNGYSTIEMHTNHPPPERNDQRHDTDPNLLRYYNFICDKDINPSVGIFYYEVEVEQATAEVTNFKPLVSMDDPSVSSNQTLHMCVGFARRQFSLDGSVSASERVDLDSIKHALLAKDRKRSLGGGQTEVLESLLVQKPGDLRGSYALNFQDSVFYNSIKYLDATQRQAMLNINRRIRNTSSEADQGRINLGLPLRTRINEKQSSSKLRVYQTDVVGCGINFIDKSLFFTLNGVMARIITHDELVSSAMAHDNLFATSRRTEAQSSVQMNSVYPILGFEMTENFKNSSEPGEPAVVPTQCKIRTNLGFKEFKFNINNYVKNYKAENDKYIAELEREQDSRAEMSQVAPVEVPPTMSSDNLDDLIKDYLMHEGYIDTFKAFSNDVSGLQSELGTSSDPVPSDTLLLNKSHASNRKLIKQYLDTHQFEMARRFLQLNYPQELASAKGQSLLFQLRLLEFVWLMKEYLRLKLEQAPEAQQAYDEAFKACGDLRSAQADQPERIARVEEVAGLFLVRDSDTLKKHHAGQSAIASFERNLKQLYSHINTLILESSGFERASKLEMMCENVSQNISRLSLDYDDDKFMLVNFERDHMDL</sequence>
<dbReference type="AlphaFoldDB" id="A0A642UID8"/>
<gene>
    <name evidence="1" type="ORF">DIURU_004264</name>
</gene>
<dbReference type="EMBL" id="SWFT01000122">
    <property type="protein sequence ID" value="KAA8899597.1"/>
    <property type="molecule type" value="Genomic_DNA"/>
</dbReference>
<dbReference type="OMA" id="YPLPISW"/>
<reference evidence="1 2" key="1">
    <citation type="submission" date="2019-07" db="EMBL/GenBank/DDBJ databases">
        <title>Genome assembly of two rare yeast pathogens: Diutina rugosa and Trichomonascus ciferrii.</title>
        <authorList>
            <person name="Mixao V."/>
            <person name="Saus E."/>
            <person name="Hansen A."/>
            <person name="Lass-Flor C."/>
            <person name="Gabaldon T."/>
        </authorList>
    </citation>
    <scope>NUCLEOTIDE SEQUENCE [LARGE SCALE GENOMIC DNA]</scope>
    <source>
        <strain evidence="1 2">CBS 613</strain>
    </source>
</reference>
<dbReference type="PROSITE" id="PS50896">
    <property type="entry name" value="LISH"/>
    <property type="match status" value="1"/>
</dbReference>
<evidence type="ECO:0000313" key="1">
    <source>
        <dbReference type="EMBL" id="KAA8899597.1"/>
    </source>
</evidence>
<dbReference type="PANTHER" id="PTHR12864">
    <property type="entry name" value="RAN BINDING PROTEIN 9-RELATED"/>
    <property type="match status" value="1"/>
</dbReference>
<comment type="caution">
    <text evidence="1">The sequence shown here is derived from an EMBL/GenBank/DDBJ whole genome shotgun (WGS) entry which is preliminary data.</text>
</comment>
<dbReference type="Gene3D" id="2.60.120.920">
    <property type="match status" value="1"/>
</dbReference>
<dbReference type="VEuPathDB" id="FungiDB:DIURU_004264"/>
<dbReference type="OrthoDB" id="25503at2759"/>
<organism evidence="1 2">
    <name type="scientific">Diutina rugosa</name>
    <name type="common">Yeast</name>
    <name type="synonym">Candida rugosa</name>
    <dbReference type="NCBI Taxonomy" id="5481"/>
    <lineage>
        <taxon>Eukaryota</taxon>
        <taxon>Fungi</taxon>
        <taxon>Dikarya</taxon>
        <taxon>Ascomycota</taxon>
        <taxon>Saccharomycotina</taxon>
        <taxon>Pichiomycetes</taxon>
        <taxon>Debaryomycetaceae</taxon>
        <taxon>Diutina</taxon>
    </lineage>
</organism>
<dbReference type="GeneID" id="54782915"/>
<keyword evidence="2" id="KW-1185">Reference proteome</keyword>
<evidence type="ECO:0000313" key="2">
    <source>
        <dbReference type="Proteomes" id="UP000449547"/>
    </source>
</evidence>
<name>A0A642UID8_DIURU</name>
<proteinExistence type="predicted"/>
<dbReference type="Proteomes" id="UP000449547">
    <property type="component" value="Unassembled WGS sequence"/>
</dbReference>
<dbReference type="InterPro" id="IPR043136">
    <property type="entry name" value="B30.2/SPRY_sf"/>
</dbReference>
<accession>A0A642UID8</accession>
<protein>
    <submittedName>
        <fullName evidence="1">Uncharacterized protein</fullName>
    </submittedName>
</protein>
<dbReference type="RefSeq" id="XP_034010998.1">
    <property type="nucleotide sequence ID" value="XM_034157118.1"/>
</dbReference>
<dbReference type="InterPro" id="IPR050618">
    <property type="entry name" value="Ubq-SigPath_Reg"/>
</dbReference>